<reference evidence="3 4" key="1">
    <citation type="submission" date="2016-10" db="EMBL/GenBank/DDBJ databases">
        <title>Genome sequencing of Aspergillus oryzae BCC7051.</title>
        <authorList>
            <person name="Thammarongtham C."/>
            <person name="Vorapreeda T."/>
            <person name="Nookaew I."/>
            <person name="Srisuk T."/>
            <person name="Land M."/>
            <person name="Jeennor S."/>
            <person name="Laoteng K."/>
        </authorList>
    </citation>
    <scope>NUCLEOTIDE SEQUENCE [LARGE SCALE GENOMIC DNA]</scope>
    <source>
        <strain evidence="3 4">BCC7051</strain>
    </source>
</reference>
<dbReference type="Proteomes" id="UP000190312">
    <property type="component" value="Unassembled WGS sequence"/>
</dbReference>
<feature type="signal peptide" evidence="2">
    <location>
        <begin position="1"/>
        <end position="17"/>
    </location>
</feature>
<protein>
    <submittedName>
        <fullName evidence="3">Uncharacterized protein</fullName>
    </submittedName>
</protein>
<dbReference type="EMBL" id="MKZY01000003">
    <property type="protein sequence ID" value="OOO11772.1"/>
    <property type="molecule type" value="Genomic_DNA"/>
</dbReference>
<evidence type="ECO:0000256" key="1">
    <source>
        <dbReference type="SAM" id="MobiDB-lite"/>
    </source>
</evidence>
<evidence type="ECO:0000256" key="2">
    <source>
        <dbReference type="SAM" id="SignalP"/>
    </source>
</evidence>
<comment type="caution">
    <text evidence="3">The sequence shown here is derived from an EMBL/GenBank/DDBJ whole genome shotgun (WGS) entry which is preliminary data.</text>
</comment>
<dbReference type="OrthoDB" id="10349381at2759"/>
<gene>
    <name evidence="3" type="ORF">OAory_01082420</name>
</gene>
<evidence type="ECO:0000313" key="4">
    <source>
        <dbReference type="Proteomes" id="UP000190312"/>
    </source>
</evidence>
<dbReference type="AlphaFoldDB" id="A0A1S9DRR8"/>
<name>A0A1S9DRR8_ASPOZ</name>
<accession>A0A1S9DRR8</accession>
<feature type="region of interest" description="Disordered" evidence="1">
    <location>
        <begin position="46"/>
        <end position="70"/>
    </location>
</feature>
<keyword evidence="2" id="KW-0732">Signal</keyword>
<feature type="chain" id="PRO_5012504188" evidence="2">
    <location>
        <begin position="18"/>
        <end position="108"/>
    </location>
</feature>
<evidence type="ECO:0000313" key="3">
    <source>
        <dbReference type="EMBL" id="OOO11772.1"/>
    </source>
</evidence>
<proteinExistence type="predicted"/>
<sequence>MRFFTLAITIFATSTLAAPAPAPAAINPDWMGGILNIFNRPHGKVSAEASASPSASTASSSAAVTPTPSPTVGTIVPLLGARESSLLSAFVRGIFDMDEKKGRNGGQA</sequence>
<organism evidence="3 4">
    <name type="scientific">Aspergillus oryzae</name>
    <name type="common">Yellow koji mold</name>
    <dbReference type="NCBI Taxonomy" id="5062"/>
    <lineage>
        <taxon>Eukaryota</taxon>
        <taxon>Fungi</taxon>
        <taxon>Dikarya</taxon>
        <taxon>Ascomycota</taxon>
        <taxon>Pezizomycotina</taxon>
        <taxon>Eurotiomycetes</taxon>
        <taxon>Eurotiomycetidae</taxon>
        <taxon>Eurotiales</taxon>
        <taxon>Aspergillaceae</taxon>
        <taxon>Aspergillus</taxon>
        <taxon>Aspergillus subgen. Circumdati</taxon>
    </lineage>
</organism>